<keyword evidence="8" id="KW-1185">Reference proteome</keyword>
<dbReference type="AlphaFoldDB" id="A0A0U1LWK6"/>
<dbReference type="SMART" id="SM00321">
    <property type="entry name" value="WSC"/>
    <property type="match status" value="1"/>
</dbReference>
<dbReference type="Gene3D" id="1.20.5.510">
    <property type="entry name" value="Single helix bin"/>
    <property type="match status" value="1"/>
</dbReference>
<dbReference type="InterPro" id="IPR051694">
    <property type="entry name" value="Immunoregulatory_rcpt-like"/>
</dbReference>
<organism evidence="7 8">
    <name type="scientific">Talaromyces islandicus</name>
    <name type="common">Penicillium islandicum</name>
    <dbReference type="NCBI Taxonomy" id="28573"/>
    <lineage>
        <taxon>Eukaryota</taxon>
        <taxon>Fungi</taxon>
        <taxon>Dikarya</taxon>
        <taxon>Ascomycota</taxon>
        <taxon>Pezizomycotina</taxon>
        <taxon>Eurotiomycetes</taxon>
        <taxon>Eurotiomycetidae</taxon>
        <taxon>Eurotiales</taxon>
        <taxon>Trichocomaceae</taxon>
        <taxon>Talaromyces</taxon>
        <taxon>Talaromyces sect. Islandici</taxon>
    </lineage>
</organism>
<evidence type="ECO:0000256" key="2">
    <source>
        <dbReference type="ARBA" id="ARBA00022692"/>
    </source>
</evidence>
<dbReference type="PANTHER" id="PTHR15549">
    <property type="entry name" value="PAIRED IMMUNOGLOBULIN-LIKE TYPE 2 RECEPTOR"/>
    <property type="match status" value="1"/>
</dbReference>
<dbReference type="OrthoDB" id="2019572at2759"/>
<dbReference type="PROSITE" id="PS51212">
    <property type="entry name" value="WSC"/>
    <property type="match status" value="1"/>
</dbReference>
<evidence type="ECO:0000259" key="6">
    <source>
        <dbReference type="PROSITE" id="PS51212"/>
    </source>
</evidence>
<gene>
    <name evidence="7" type="ORF">PISL3812_04624</name>
</gene>
<name>A0A0U1LWK6_TALIS</name>
<evidence type="ECO:0000256" key="4">
    <source>
        <dbReference type="ARBA" id="ARBA00023136"/>
    </source>
</evidence>
<dbReference type="Proteomes" id="UP000054383">
    <property type="component" value="Unassembled WGS sequence"/>
</dbReference>
<evidence type="ECO:0000256" key="3">
    <source>
        <dbReference type="ARBA" id="ARBA00022989"/>
    </source>
</evidence>
<keyword evidence="3 5" id="KW-1133">Transmembrane helix</keyword>
<feature type="transmembrane region" description="Helical" evidence="5">
    <location>
        <begin position="170"/>
        <end position="194"/>
    </location>
</feature>
<dbReference type="GO" id="GO:0016020">
    <property type="term" value="C:membrane"/>
    <property type="evidence" value="ECO:0007669"/>
    <property type="project" value="UniProtKB-SubCell"/>
</dbReference>
<evidence type="ECO:0000313" key="7">
    <source>
        <dbReference type="EMBL" id="CRG87605.1"/>
    </source>
</evidence>
<dbReference type="GO" id="GO:0071944">
    <property type="term" value="C:cell periphery"/>
    <property type="evidence" value="ECO:0007669"/>
    <property type="project" value="UniProtKB-ARBA"/>
</dbReference>
<sequence>MRFSPGYAVLAASSILLADRLRASADPALTRVDCYSEVPGYKDNGTYTWQTDGYCQGQCIQMGYPVMALYRGNVCLCGDELPPNATKTTGCDSKCSGFPDHLCGGKSAYEVFLTGTTPTVAIMDQESATSSTTSTAGVTVVTQAGQTIVVTASSEPEPSTKSDGGGVNTAGIAAGVVVGVVGLSVIIGAAFFFLRRRKSRQLEEEYRRNAEINAFAQKKPTTPNSDSRWDGDYMAQRRQSNGSIADDQDFSRRILTVTNPDGRY</sequence>
<reference evidence="7 8" key="1">
    <citation type="submission" date="2015-04" db="EMBL/GenBank/DDBJ databases">
        <authorList>
            <person name="Syromyatnikov M.Y."/>
            <person name="Popov V.N."/>
        </authorList>
    </citation>
    <scope>NUCLEOTIDE SEQUENCE [LARGE SCALE GENOMIC DNA]</scope>
    <source>
        <strain evidence="7">WF-38-12</strain>
    </source>
</reference>
<keyword evidence="4 5" id="KW-0472">Membrane</keyword>
<protein>
    <recommendedName>
        <fullName evidence="6">WSC domain-containing protein</fullName>
    </recommendedName>
</protein>
<dbReference type="EMBL" id="CVMT01000003">
    <property type="protein sequence ID" value="CRG87605.1"/>
    <property type="molecule type" value="Genomic_DNA"/>
</dbReference>
<evidence type="ECO:0000313" key="8">
    <source>
        <dbReference type="Proteomes" id="UP000054383"/>
    </source>
</evidence>
<dbReference type="STRING" id="28573.A0A0U1LWK6"/>
<evidence type="ECO:0000256" key="5">
    <source>
        <dbReference type="SAM" id="Phobius"/>
    </source>
</evidence>
<dbReference type="Pfam" id="PF01822">
    <property type="entry name" value="WSC"/>
    <property type="match status" value="1"/>
</dbReference>
<keyword evidence="2 5" id="KW-0812">Transmembrane</keyword>
<accession>A0A0U1LWK6</accession>
<evidence type="ECO:0000256" key="1">
    <source>
        <dbReference type="ARBA" id="ARBA00004167"/>
    </source>
</evidence>
<dbReference type="OMA" id="MTSIGCF"/>
<dbReference type="PANTHER" id="PTHR15549:SF26">
    <property type="entry name" value="AXIAL BUDDING PATTERN PROTEIN 2-RELATED"/>
    <property type="match status" value="1"/>
</dbReference>
<feature type="domain" description="WSC" evidence="6">
    <location>
        <begin position="28"/>
        <end position="115"/>
    </location>
</feature>
<proteinExistence type="predicted"/>
<dbReference type="InterPro" id="IPR002889">
    <property type="entry name" value="WSC_carb-bd"/>
</dbReference>
<comment type="subcellular location">
    <subcellularLocation>
        <location evidence="1">Membrane</location>
        <topology evidence="1">Single-pass membrane protein</topology>
    </subcellularLocation>
</comment>